<accession>E9BAB8</accession>
<proteinExistence type="predicted"/>
<feature type="region of interest" description="Disordered" evidence="1">
    <location>
        <begin position="177"/>
        <end position="205"/>
    </location>
</feature>
<evidence type="ECO:0000256" key="1">
    <source>
        <dbReference type="SAM" id="MobiDB-lite"/>
    </source>
</evidence>
<feature type="compositionally biased region" description="Basic and acidic residues" evidence="1">
    <location>
        <begin position="494"/>
        <end position="505"/>
    </location>
</feature>
<evidence type="ECO:0000313" key="3">
    <source>
        <dbReference type="Proteomes" id="UP000008980"/>
    </source>
</evidence>
<feature type="region of interest" description="Disordered" evidence="1">
    <location>
        <begin position="409"/>
        <end position="505"/>
    </location>
</feature>
<reference evidence="3" key="2">
    <citation type="submission" date="2011-02" db="EMBL/GenBank/DDBJ databases">
        <title>Whole genome sequencing of Leishmania donovani clinical lines reveals dynamic variation related to drug resistance.</title>
        <authorList>
            <person name="Downing T."/>
            <person name="Imamura H."/>
            <person name="Sanders M."/>
            <person name="Decuypere S."/>
            <person name="Hertz-Fowler C."/>
            <person name="Clark T.G."/>
            <person name="Rijal S."/>
            <person name="Sundar S."/>
            <person name="Quail M.A."/>
            <person name="De Doncker S."/>
            <person name="Maes I."/>
            <person name="Vanaerschot M."/>
            <person name="Stark O."/>
            <person name="Schonian G."/>
            <person name="Dujardin J.C."/>
            <person name="Berriman M."/>
        </authorList>
    </citation>
    <scope>NUCLEOTIDE SEQUENCE [LARGE SCALE GENOMIC DNA]</scope>
    <source>
        <strain evidence="3">BPK282A1</strain>
    </source>
</reference>
<reference evidence="2 3" key="1">
    <citation type="journal article" date="2011" name="Genome Res.">
        <title>Whole genome sequencing of multiple Leishmania donovani clinical isolates provides insights into population structure and mechanisms of drug resistance.</title>
        <authorList>
            <person name="Downing T."/>
            <person name="Imamura H."/>
            <person name="Decuypere S."/>
            <person name="Clark T.G."/>
            <person name="Coombs G.H."/>
            <person name="Cotton J.A."/>
            <person name="Hilley J.D."/>
            <person name="de Doncker S."/>
            <person name="Maes I."/>
            <person name="Mottram J.C."/>
            <person name="Quail M.A."/>
            <person name="Rijal S."/>
            <person name="Sanders M."/>
            <person name="Schonian G."/>
            <person name="Stark O."/>
            <person name="Sundar S."/>
            <person name="Vanaerschot M."/>
            <person name="Hertz-Fowler C."/>
            <person name="Dujardin J.C."/>
            <person name="Berriman M."/>
        </authorList>
    </citation>
    <scope>NUCLEOTIDE SEQUENCE [LARGE SCALE GENOMIC DNA]</scope>
    <source>
        <strain evidence="2 3">BPK282A1</strain>
    </source>
</reference>
<dbReference type="KEGG" id="ldo:LDBPK_100730"/>
<evidence type="ECO:0000313" key="2">
    <source>
        <dbReference type="EMBL" id="CBZ32191.1"/>
    </source>
</evidence>
<dbReference type="PhylomeDB" id="E9BAB8"/>
<dbReference type="RefSeq" id="XP_003858909.1">
    <property type="nucleotide sequence ID" value="XM_003858861.1"/>
</dbReference>
<dbReference type="AlphaFoldDB" id="E9BAB8"/>
<sequence>MRKSDARLALPTAALLQSRKYQPSQRPLQLPRPPPRLSLEHLHHDILHCASNVKRLMENEHELRRVVRDVLLERLGMEGSHVEPPLRLCTEDNAEVTASPFCAVASASAPLSSSVESTEQLRCTHDAGPRSMRASNVDDDAGSSQPTWFMPWLKHLRMEQEKQLRQMREMLVVVRRSLSPDSSDEDARASSLMRTTEEARDGTRTAEPPHALLWQRHRCLLPPDRPEAVEACSTLLAMQEMLQTQSTQLVRLEKLLQETLIPDTARRTSHGAGALPLPSPSAHQVEAAAAARAHHTVHRSRSNDTVLPTLTYTAASPEKNGRRAVPSCSGYNADVPAAAAAAATSSRVSTCVSAPSPPPVCTPKNVRPAAAFTDGHTHTRSHQQNQPQLDAIQREIDDLCHFLRETLTQQQAQPTPQPHNPLNKTGSDVRVNGQPSASMRETNSQYASAHALQWQPQHEADPYLQEARRRQQHPSRDVSRSHTASGYPPSFSMHTDDSIWRTKRK</sequence>
<name>E9BAB8_LEIDO</name>
<gene>
    <name evidence="2" type="ORF">LDBPK_100730</name>
</gene>
<organism evidence="2 3">
    <name type="scientific">Leishmania donovani</name>
    <dbReference type="NCBI Taxonomy" id="5661"/>
    <lineage>
        <taxon>Eukaryota</taxon>
        <taxon>Discoba</taxon>
        <taxon>Euglenozoa</taxon>
        <taxon>Kinetoplastea</taxon>
        <taxon>Metakinetoplastina</taxon>
        <taxon>Trypanosomatida</taxon>
        <taxon>Trypanosomatidae</taxon>
        <taxon>Leishmaniinae</taxon>
        <taxon>Leishmania</taxon>
    </lineage>
</organism>
<dbReference type="GeneID" id="13389289"/>
<feature type="compositionally biased region" description="Basic and acidic residues" evidence="1">
    <location>
        <begin position="458"/>
        <end position="480"/>
    </location>
</feature>
<feature type="compositionally biased region" description="Polar residues" evidence="1">
    <location>
        <begin position="433"/>
        <end position="447"/>
    </location>
</feature>
<dbReference type="Proteomes" id="UP000008980">
    <property type="component" value="Chromosome 10"/>
</dbReference>
<protein>
    <submittedName>
        <fullName evidence="2">Uncharacterized protein</fullName>
    </submittedName>
</protein>
<feature type="compositionally biased region" description="Basic and acidic residues" evidence="1">
    <location>
        <begin position="195"/>
        <end position="204"/>
    </location>
</feature>
<dbReference type="OMA" id="VTASPFC"/>
<dbReference type="EMBL" id="FR799597">
    <property type="protein sequence ID" value="CBZ32191.1"/>
    <property type="molecule type" value="Genomic_DNA"/>
</dbReference>
<dbReference type="VEuPathDB" id="TriTrypDB:LdBPK_100730.1"/>